<organism evidence="17 18">
    <name type="scientific">Phytoactinopolyspora halophila</name>
    <dbReference type="NCBI Taxonomy" id="1981511"/>
    <lineage>
        <taxon>Bacteria</taxon>
        <taxon>Bacillati</taxon>
        <taxon>Actinomycetota</taxon>
        <taxon>Actinomycetes</taxon>
        <taxon>Jiangellales</taxon>
        <taxon>Jiangellaceae</taxon>
        <taxon>Phytoactinopolyspora</taxon>
    </lineage>
</organism>
<dbReference type="SUPFAM" id="SSF52113">
    <property type="entry name" value="BRCT domain"/>
    <property type="match status" value="1"/>
</dbReference>
<keyword evidence="10 13" id="KW-0234">DNA repair</keyword>
<dbReference type="OrthoDB" id="9759736at2"/>
<dbReference type="Gene3D" id="2.40.50.140">
    <property type="entry name" value="Nucleic acid-binding proteins"/>
    <property type="match status" value="1"/>
</dbReference>
<gene>
    <name evidence="13" type="primary">ligA</name>
    <name evidence="17" type="ORF">DPM12_15235</name>
</gene>
<protein>
    <recommendedName>
        <fullName evidence="2 13">DNA ligase</fullName>
        <ecNumber evidence="1 13">6.5.1.2</ecNumber>
    </recommendedName>
    <alternativeName>
        <fullName evidence="13">Polydeoxyribonucleotide synthase [NAD(+)]</fullName>
    </alternativeName>
</protein>
<dbReference type="Pfam" id="PF00533">
    <property type="entry name" value="BRCT"/>
    <property type="match status" value="1"/>
</dbReference>
<feature type="binding site" evidence="13">
    <location>
        <position position="240"/>
    </location>
    <ligand>
        <name>NAD(+)</name>
        <dbReference type="ChEBI" id="CHEBI:57540"/>
    </ligand>
</feature>
<dbReference type="InterPro" id="IPR036420">
    <property type="entry name" value="BRCT_dom_sf"/>
</dbReference>
<keyword evidence="14" id="KW-0175">Coiled coil</keyword>
<comment type="caution">
    <text evidence="17">The sequence shown here is derived from an EMBL/GenBank/DDBJ whole genome shotgun (WGS) entry which is preliminary data.</text>
</comment>
<evidence type="ECO:0000256" key="10">
    <source>
        <dbReference type="ARBA" id="ARBA00023204"/>
    </source>
</evidence>
<accession>A0A329QI29</accession>
<dbReference type="Pfam" id="PF03119">
    <property type="entry name" value="DNA_ligase_ZBD"/>
    <property type="match status" value="1"/>
</dbReference>
<feature type="binding site" evidence="13">
    <location>
        <position position="177"/>
    </location>
    <ligand>
        <name>NAD(+)</name>
        <dbReference type="ChEBI" id="CHEBI:57540"/>
    </ligand>
</feature>
<dbReference type="Pfam" id="PF12826">
    <property type="entry name" value="HHH_2"/>
    <property type="match status" value="1"/>
</dbReference>
<keyword evidence="18" id="KW-1185">Reference proteome</keyword>
<evidence type="ECO:0000256" key="14">
    <source>
        <dbReference type="SAM" id="Coils"/>
    </source>
</evidence>
<dbReference type="InterPro" id="IPR012340">
    <property type="entry name" value="NA-bd_OB-fold"/>
</dbReference>
<dbReference type="InterPro" id="IPR004149">
    <property type="entry name" value="Znf_DNAligase_C4"/>
</dbReference>
<dbReference type="InterPro" id="IPR013839">
    <property type="entry name" value="DNAligase_adenylation"/>
</dbReference>
<evidence type="ECO:0000256" key="7">
    <source>
        <dbReference type="ARBA" id="ARBA00022833"/>
    </source>
</evidence>
<keyword evidence="6 13" id="KW-0227">DNA damage</keyword>
<dbReference type="InterPro" id="IPR033136">
    <property type="entry name" value="DNA_ligase_CS"/>
</dbReference>
<dbReference type="SUPFAM" id="SSF56091">
    <property type="entry name" value="DNA ligase/mRNA capping enzyme, catalytic domain"/>
    <property type="match status" value="1"/>
</dbReference>
<evidence type="ECO:0000256" key="8">
    <source>
        <dbReference type="ARBA" id="ARBA00022842"/>
    </source>
</evidence>
<feature type="binding site" evidence="13">
    <location>
        <position position="415"/>
    </location>
    <ligand>
        <name>NAD(+)</name>
        <dbReference type="ChEBI" id="CHEBI:57540"/>
    </ligand>
</feature>
<dbReference type="Pfam" id="PF01653">
    <property type="entry name" value="DNA_ligase_aden"/>
    <property type="match status" value="2"/>
</dbReference>
<dbReference type="CDD" id="cd00114">
    <property type="entry name" value="LIGANc"/>
    <property type="match status" value="1"/>
</dbReference>
<keyword evidence="4 13" id="KW-0235">DNA replication</keyword>
<dbReference type="Gene3D" id="1.10.150.20">
    <property type="entry name" value="5' to 3' exonuclease, C-terminal subdomain"/>
    <property type="match status" value="2"/>
</dbReference>
<dbReference type="FunFam" id="3.40.50.10190:FF:000054">
    <property type="entry name" value="DNA ligase"/>
    <property type="match status" value="1"/>
</dbReference>
<comment type="cofactor">
    <cofactor evidence="13">
        <name>Mg(2+)</name>
        <dbReference type="ChEBI" id="CHEBI:18420"/>
    </cofactor>
    <cofactor evidence="13">
        <name>Mn(2+)</name>
        <dbReference type="ChEBI" id="CHEBI:29035"/>
    </cofactor>
</comment>
<keyword evidence="7 13" id="KW-0862">Zinc</keyword>
<dbReference type="FunFam" id="1.10.150.20:FF:000006">
    <property type="entry name" value="DNA ligase"/>
    <property type="match status" value="1"/>
</dbReference>
<keyword evidence="5 13" id="KW-0479">Metal-binding</keyword>
<dbReference type="Pfam" id="PF03120">
    <property type="entry name" value="OB_DNA_ligase"/>
    <property type="match status" value="1"/>
</dbReference>
<dbReference type="SMART" id="SM00532">
    <property type="entry name" value="LIGANc"/>
    <property type="match status" value="1"/>
</dbReference>
<feature type="binding site" evidence="13">
    <location>
        <position position="391"/>
    </location>
    <ligand>
        <name>NAD(+)</name>
        <dbReference type="ChEBI" id="CHEBI:57540"/>
    </ligand>
</feature>
<evidence type="ECO:0000256" key="2">
    <source>
        <dbReference type="ARBA" id="ARBA00013308"/>
    </source>
</evidence>
<feature type="binding site" evidence="13">
    <location>
        <begin position="92"/>
        <end position="96"/>
    </location>
    <ligand>
        <name>NAD(+)</name>
        <dbReference type="ChEBI" id="CHEBI:57540"/>
    </ligand>
</feature>
<dbReference type="GO" id="GO:0005829">
    <property type="term" value="C:cytosol"/>
    <property type="evidence" value="ECO:0007669"/>
    <property type="project" value="TreeGrafter"/>
</dbReference>
<dbReference type="FunFam" id="2.40.50.140:FF:000012">
    <property type="entry name" value="DNA ligase"/>
    <property type="match status" value="1"/>
</dbReference>
<name>A0A329QI29_9ACTN</name>
<dbReference type="PROSITE" id="PS01055">
    <property type="entry name" value="DNA_LIGASE_N1"/>
    <property type="match status" value="1"/>
</dbReference>
<dbReference type="InterPro" id="IPR004150">
    <property type="entry name" value="NAD_DNA_ligase_OB"/>
</dbReference>
<dbReference type="PANTHER" id="PTHR23389:SF9">
    <property type="entry name" value="DNA LIGASE"/>
    <property type="match status" value="1"/>
</dbReference>
<dbReference type="InterPro" id="IPR013840">
    <property type="entry name" value="DNAligase_N"/>
</dbReference>
<feature type="binding site" evidence="13">
    <location>
        <position position="512"/>
    </location>
    <ligand>
        <name>Zn(2+)</name>
        <dbReference type="ChEBI" id="CHEBI:29105"/>
    </ligand>
</feature>
<dbReference type="SUPFAM" id="SSF47781">
    <property type="entry name" value="RuvA domain 2-like"/>
    <property type="match status" value="1"/>
</dbReference>
<feature type="binding site" evidence="13">
    <location>
        <position position="200"/>
    </location>
    <ligand>
        <name>NAD(+)</name>
        <dbReference type="ChEBI" id="CHEBI:57540"/>
    </ligand>
</feature>
<keyword evidence="9 13" id="KW-0520">NAD</keyword>
<evidence type="ECO:0000256" key="1">
    <source>
        <dbReference type="ARBA" id="ARBA00012722"/>
    </source>
</evidence>
<dbReference type="EMBL" id="QMIG01000017">
    <property type="protein sequence ID" value="RAW12025.1"/>
    <property type="molecule type" value="Genomic_DNA"/>
</dbReference>
<feature type="region of interest" description="Disordered" evidence="15">
    <location>
        <begin position="111"/>
        <end position="132"/>
    </location>
</feature>
<comment type="similarity">
    <text evidence="12 13">Belongs to the NAD-dependent DNA ligase family. LigA subfamily.</text>
</comment>
<dbReference type="Gene3D" id="1.10.287.610">
    <property type="entry name" value="Helix hairpin bin"/>
    <property type="match status" value="1"/>
</dbReference>
<dbReference type="PROSITE" id="PS01056">
    <property type="entry name" value="DNA_LIGASE_N2"/>
    <property type="match status" value="1"/>
</dbReference>
<evidence type="ECO:0000313" key="17">
    <source>
        <dbReference type="EMBL" id="RAW12025.1"/>
    </source>
</evidence>
<keyword evidence="3 13" id="KW-0436">Ligase</keyword>
<comment type="catalytic activity">
    <reaction evidence="11 13">
        <text>NAD(+) + (deoxyribonucleotide)n-3'-hydroxyl + 5'-phospho-(deoxyribonucleotide)m = (deoxyribonucleotide)n+m + AMP + beta-nicotinamide D-nucleotide.</text>
        <dbReference type="EC" id="6.5.1.2"/>
    </reaction>
</comment>
<dbReference type="AlphaFoldDB" id="A0A329QI29"/>
<dbReference type="GO" id="GO:0046872">
    <property type="term" value="F:metal ion binding"/>
    <property type="evidence" value="ECO:0007669"/>
    <property type="project" value="UniProtKB-KW"/>
</dbReference>
<keyword evidence="13" id="KW-0464">Manganese</keyword>
<evidence type="ECO:0000256" key="4">
    <source>
        <dbReference type="ARBA" id="ARBA00022705"/>
    </source>
</evidence>
<dbReference type="GO" id="GO:0006281">
    <property type="term" value="P:DNA repair"/>
    <property type="evidence" value="ECO:0007669"/>
    <property type="project" value="UniProtKB-KW"/>
</dbReference>
<feature type="domain" description="BRCT" evidence="16">
    <location>
        <begin position="727"/>
        <end position="797"/>
    </location>
</feature>
<dbReference type="HAMAP" id="MF_01588">
    <property type="entry name" value="DNA_ligase_A"/>
    <property type="match status" value="1"/>
</dbReference>
<dbReference type="InterPro" id="IPR018239">
    <property type="entry name" value="DNA_ligase_AS"/>
</dbReference>
<dbReference type="InterPro" id="IPR001357">
    <property type="entry name" value="BRCT_dom"/>
</dbReference>
<dbReference type="Gene3D" id="3.30.470.30">
    <property type="entry name" value="DNA ligase/mRNA capping enzyme"/>
    <property type="match status" value="1"/>
</dbReference>
<keyword evidence="8 13" id="KW-0460">Magnesium</keyword>
<dbReference type="PANTHER" id="PTHR23389">
    <property type="entry name" value="CHROMOSOME TRANSMISSION FIDELITY FACTOR 18"/>
    <property type="match status" value="1"/>
</dbReference>
<dbReference type="GO" id="GO:0006260">
    <property type="term" value="P:DNA replication"/>
    <property type="evidence" value="ECO:0007669"/>
    <property type="project" value="UniProtKB-KW"/>
</dbReference>
<dbReference type="GO" id="GO:0003911">
    <property type="term" value="F:DNA ligase (NAD+) activity"/>
    <property type="evidence" value="ECO:0007669"/>
    <property type="project" value="UniProtKB-UniRule"/>
</dbReference>
<reference evidence="17 18" key="1">
    <citation type="submission" date="2018-06" db="EMBL/GenBank/DDBJ databases">
        <title>Phytoactinopolyspora halophila sp. nov., a novel halophilic actinomycete isolated from a saline soil in China.</title>
        <authorList>
            <person name="Tang S.-K."/>
        </authorList>
    </citation>
    <scope>NUCLEOTIDE SEQUENCE [LARGE SCALE GENOMIC DNA]</scope>
    <source>
        <strain evidence="17 18">YIM 96934</strain>
    </source>
</reference>
<dbReference type="PIRSF" id="PIRSF001604">
    <property type="entry name" value="LigA"/>
    <property type="match status" value="1"/>
</dbReference>
<dbReference type="Gene3D" id="3.40.50.10190">
    <property type="entry name" value="BRCT domain"/>
    <property type="match status" value="1"/>
</dbReference>
<feature type="coiled-coil region" evidence="14">
    <location>
        <begin position="271"/>
        <end position="325"/>
    </location>
</feature>
<evidence type="ECO:0000256" key="12">
    <source>
        <dbReference type="ARBA" id="ARBA00060881"/>
    </source>
</evidence>
<feature type="active site" description="N6-AMP-lysine intermediate" evidence="13">
    <location>
        <position position="179"/>
    </location>
</feature>
<dbReference type="InterPro" id="IPR041663">
    <property type="entry name" value="DisA/LigA_HHH"/>
</dbReference>
<dbReference type="EC" id="6.5.1.2" evidence="1 13"/>
<dbReference type="SMART" id="SM00292">
    <property type="entry name" value="BRCT"/>
    <property type="match status" value="1"/>
</dbReference>
<evidence type="ECO:0000256" key="5">
    <source>
        <dbReference type="ARBA" id="ARBA00022723"/>
    </source>
</evidence>
<evidence type="ECO:0000313" key="18">
    <source>
        <dbReference type="Proteomes" id="UP000250462"/>
    </source>
</evidence>
<evidence type="ECO:0000256" key="11">
    <source>
        <dbReference type="ARBA" id="ARBA00034005"/>
    </source>
</evidence>
<feature type="binding site" evidence="13">
    <location>
        <position position="534"/>
    </location>
    <ligand>
        <name>Zn(2+)</name>
        <dbReference type="ChEBI" id="CHEBI:29105"/>
    </ligand>
</feature>
<evidence type="ECO:0000256" key="6">
    <source>
        <dbReference type="ARBA" id="ARBA00022763"/>
    </source>
</evidence>
<evidence type="ECO:0000256" key="15">
    <source>
        <dbReference type="SAM" id="MobiDB-lite"/>
    </source>
</evidence>
<feature type="binding site" evidence="13">
    <location>
        <position position="509"/>
    </location>
    <ligand>
        <name>Zn(2+)</name>
        <dbReference type="ChEBI" id="CHEBI:29105"/>
    </ligand>
</feature>
<evidence type="ECO:0000256" key="3">
    <source>
        <dbReference type="ARBA" id="ARBA00022598"/>
    </source>
</evidence>
<evidence type="ECO:0000256" key="9">
    <source>
        <dbReference type="ARBA" id="ARBA00023027"/>
    </source>
</evidence>
<dbReference type="PROSITE" id="PS50172">
    <property type="entry name" value="BRCT"/>
    <property type="match status" value="1"/>
</dbReference>
<evidence type="ECO:0000256" key="13">
    <source>
        <dbReference type="HAMAP-Rule" id="MF_01588"/>
    </source>
</evidence>
<sequence length="819" mass="89511">MSAGRARRTRWPVRRPVPSRTLSVTSSNVCTVTTDPVEAAESADAAGTAGAAGTVGIDDVPREVRERHAALAEEIEAHRHRYYVLDRPTISDGEFDALVRELESIEDQYPALRTPDSPTQKVGAPAAEPGVVEGSWPPIDHLERMLSLDNAFDFDELSEWAVRVEREVGAGARYLCEPKVDGVAVDIVYRHGQLATLATRGDGRTGENITYNAQFVDAVPKQLDTSSAYAVPEIVEIRGEVVFPAETFEAINAERGELGLPLFANARNSAAGVLRQRLDRRREKLDAARERAQAASGSGRAQGTVDRLEAEFDRARRMLSSLRLICHGLGQRSGFEVEYQSEAYDALKAWGLPVSDRVRVVPELGDVREYIDYYDAHRHDVEYELDGVVVKVDQVALQRQLGATSRAPRWAIAYKYPPEEVTTKLLDIKVSVGRTGRVTPYGEMEPVQVAGSTVENATLHNASEVERKGILIGDTVVLRKAGDVIPEILGPVRDLRDGSERAFVMPAECPSCGTPLAPAKESDVDIRCPNTRSCPAQLIERLFYLAGRGGFDIEALGWESAQALTAPAEPEQPPVTDEGDLFLLNIEDLRDVKVRRQARRQGAEPGETELVPYFYTKADDAKESVPTKNTERLFEQLEKAKEQPLWRVLVSLSIRHVGPTAARALATAFGSMEAIENATEEELAAVDGVGPTIAASIVEWFSVEWHRDVVRKWREAGVRMEDDHSDALPRTLEGLTIVVTGSLDGFSRDEAKEAILTRGGKASGSVSKKTSYVVAGESAGSKYEKAVQLGVPVLDEDGFRALLDGGPDAAEAHVQQPEG</sequence>
<dbReference type="Gene3D" id="6.20.10.30">
    <property type="match status" value="1"/>
</dbReference>
<dbReference type="Proteomes" id="UP000250462">
    <property type="component" value="Unassembled WGS sequence"/>
</dbReference>
<evidence type="ECO:0000259" key="16">
    <source>
        <dbReference type="PROSITE" id="PS50172"/>
    </source>
</evidence>
<dbReference type="NCBIfam" id="NF005932">
    <property type="entry name" value="PRK07956.1"/>
    <property type="match status" value="1"/>
</dbReference>
<feature type="binding site" evidence="13">
    <location>
        <begin position="147"/>
        <end position="148"/>
    </location>
    <ligand>
        <name>NAD(+)</name>
        <dbReference type="ChEBI" id="CHEBI:57540"/>
    </ligand>
</feature>
<proteinExistence type="inferred from homology"/>
<feature type="binding site" evidence="13">
    <location>
        <position position="528"/>
    </location>
    <ligand>
        <name>Zn(2+)</name>
        <dbReference type="ChEBI" id="CHEBI:29105"/>
    </ligand>
</feature>
<dbReference type="InterPro" id="IPR001679">
    <property type="entry name" value="DNA_ligase"/>
</dbReference>
<comment type="function">
    <text evidence="13">DNA ligase that catalyzes the formation of phosphodiester linkages between 5'-phosphoryl and 3'-hydroxyl groups in double-stranded DNA using NAD as a coenzyme and as the energy source for the reaction. It is essential for DNA replication and repair of damaged DNA.</text>
</comment>
<dbReference type="InterPro" id="IPR010994">
    <property type="entry name" value="RuvA_2-like"/>
</dbReference>
<dbReference type="SUPFAM" id="SSF50249">
    <property type="entry name" value="Nucleic acid-binding proteins"/>
    <property type="match status" value="1"/>
</dbReference>